<evidence type="ECO:0000313" key="2">
    <source>
        <dbReference type="Proteomes" id="UP000602076"/>
    </source>
</evidence>
<evidence type="ECO:0000313" key="1">
    <source>
        <dbReference type="EMBL" id="MBD3109889.1"/>
    </source>
</evidence>
<comment type="caution">
    <text evidence="1">The sequence shown here is derived from an EMBL/GenBank/DDBJ whole genome shotgun (WGS) entry which is preliminary data.</text>
</comment>
<dbReference type="InterPro" id="IPR000801">
    <property type="entry name" value="Esterase-like"/>
</dbReference>
<dbReference type="SUPFAM" id="SSF53474">
    <property type="entry name" value="alpha/beta-Hydrolases"/>
    <property type="match status" value="1"/>
</dbReference>
<gene>
    <name evidence="1" type="ORF">IEO70_16230</name>
</gene>
<dbReference type="PANTHER" id="PTHR48098">
    <property type="entry name" value="ENTEROCHELIN ESTERASE-RELATED"/>
    <property type="match status" value="1"/>
</dbReference>
<dbReference type="EMBL" id="JACXSI010000046">
    <property type="protein sequence ID" value="MBD3109889.1"/>
    <property type="molecule type" value="Genomic_DNA"/>
</dbReference>
<protein>
    <submittedName>
        <fullName evidence="1">Esterase family protein</fullName>
    </submittedName>
</protein>
<dbReference type="PANTHER" id="PTHR48098:SF3">
    <property type="entry name" value="IRON(III) ENTEROBACTIN ESTERASE"/>
    <property type="match status" value="1"/>
</dbReference>
<dbReference type="Gene3D" id="3.40.50.1820">
    <property type="entry name" value="alpha/beta hydrolase"/>
    <property type="match status" value="1"/>
</dbReference>
<organism evidence="1 2">
    <name type="scientific">Peribacillus faecalis</name>
    <dbReference type="NCBI Taxonomy" id="2772559"/>
    <lineage>
        <taxon>Bacteria</taxon>
        <taxon>Bacillati</taxon>
        <taxon>Bacillota</taxon>
        <taxon>Bacilli</taxon>
        <taxon>Bacillales</taxon>
        <taxon>Bacillaceae</taxon>
        <taxon>Peribacillus</taxon>
    </lineage>
</organism>
<accession>A0A927D2J6</accession>
<dbReference type="InterPro" id="IPR050583">
    <property type="entry name" value="Mycobacterial_A85_antigen"/>
</dbReference>
<reference evidence="1" key="1">
    <citation type="submission" date="2020-09" db="EMBL/GenBank/DDBJ databases">
        <title>Bacillus faecalis sp. nov., a moderately halophilic bacterium isolated from cow faeces.</title>
        <authorList>
            <person name="Jiang L."/>
            <person name="Lee J."/>
        </authorList>
    </citation>
    <scope>NUCLEOTIDE SEQUENCE</scope>
    <source>
        <strain evidence="1">AGMB 02131</strain>
    </source>
</reference>
<dbReference type="AlphaFoldDB" id="A0A927D2J6"/>
<proteinExistence type="predicted"/>
<dbReference type="Proteomes" id="UP000602076">
    <property type="component" value="Unassembled WGS sequence"/>
</dbReference>
<sequence>MGKIQETKFYSEALQEELTLLIYLPSNYSPLFKYALCITNDGKDYFQMGRIGRVADRLIYENKIEDTIFVGIPYNNVDDRREKYHPNGAKQPAYIRFLAHELVPFLDEQFPTYGVGHGRALMGDSLAATVSLMTALQYPHTFGRVIMHSPYVDEKVMKAVEVFNEPQLLHLYHVIGTKEDVVKMTDGNVGNFLEPNRELNKLFIAKKFPYFYEEFDGDHTWKYWQKDVWRAIEMMFE</sequence>
<name>A0A927D2J6_9BACI</name>
<dbReference type="InterPro" id="IPR029058">
    <property type="entry name" value="AB_hydrolase_fold"/>
</dbReference>
<keyword evidence="2" id="KW-1185">Reference proteome</keyword>
<dbReference type="Pfam" id="PF00756">
    <property type="entry name" value="Esterase"/>
    <property type="match status" value="1"/>
</dbReference>